<organism evidence="1 2">
    <name type="scientific">Ambispora gerdemannii</name>
    <dbReference type="NCBI Taxonomy" id="144530"/>
    <lineage>
        <taxon>Eukaryota</taxon>
        <taxon>Fungi</taxon>
        <taxon>Fungi incertae sedis</taxon>
        <taxon>Mucoromycota</taxon>
        <taxon>Glomeromycotina</taxon>
        <taxon>Glomeromycetes</taxon>
        <taxon>Archaeosporales</taxon>
        <taxon>Ambisporaceae</taxon>
        <taxon>Ambispora</taxon>
    </lineage>
</organism>
<accession>A0A9N8W1C7</accession>
<comment type="caution">
    <text evidence="1">The sequence shown here is derived from an EMBL/GenBank/DDBJ whole genome shotgun (WGS) entry which is preliminary data.</text>
</comment>
<reference evidence="1" key="1">
    <citation type="submission" date="2021-06" db="EMBL/GenBank/DDBJ databases">
        <authorList>
            <person name="Kallberg Y."/>
            <person name="Tangrot J."/>
            <person name="Rosling A."/>
        </authorList>
    </citation>
    <scope>NUCLEOTIDE SEQUENCE</scope>
    <source>
        <strain evidence="1">MT106</strain>
    </source>
</reference>
<protein>
    <submittedName>
        <fullName evidence="1">8461_t:CDS:1</fullName>
    </submittedName>
</protein>
<proteinExistence type="predicted"/>
<dbReference type="AlphaFoldDB" id="A0A9N8W1C7"/>
<keyword evidence="2" id="KW-1185">Reference proteome</keyword>
<dbReference type="EMBL" id="CAJVPL010000251">
    <property type="protein sequence ID" value="CAG8473675.1"/>
    <property type="molecule type" value="Genomic_DNA"/>
</dbReference>
<gene>
    <name evidence="1" type="ORF">AGERDE_LOCUS2863</name>
</gene>
<dbReference type="Proteomes" id="UP000789831">
    <property type="component" value="Unassembled WGS sequence"/>
</dbReference>
<sequence>MEQDSIFTRFPFSTFGVSDLVPLPLKKRFFGSINQFQSQQANRAWPHSSSDQLLPQE</sequence>
<name>A0A9N8W1C7_9GLOM</name>
<evidence type="ECO:0000313" key="1">
    <source>
        <dbReference type="EMBL" id="CAG8473675.1"/>
    </source>
</evidence>
<evidence type="ECO:0000313" key="2">
    <source>
        <dbReference type="Proteomes" id="UP000789831"/>
    </source>
</evidence>